<gene>
    <name evidence="5" type="ORF">HF329_00120</name>
</gene>
<dbReference type="RefSeq" id="WP_168802084.1">
    <property type="nucleotide sequence ID" value="NZ_CP051205.1"/>
</dbReference>
<organism evidence="5 6">
    <name type="scientific">Chitinophaga oryzae</name>
    <dbReference type="NCBI Taxonomy" id="2725414"/>
    <lineage>
        <taxon>Bacteria</taxon>
        <taxon>Pseudomonadati</taxon>
        <taxon>Bacteroidota</taxon>
        <taxon>Chitinophagia</taxon>
        <taxon>Chitinophagales</taxon>
        <taxon>Chitinophagaceae</taxon>
        <taxon>Chitinophaga</taxon>
    </lineage>
</organism>
<dbReference type="PROSITE" id="PS01124">
    <property type="entry name" value="HTH_ARAC_FAMILY_2"/>
    <property type="match status" value="1"/>
</dbReference>
<evidence type="ECO:0000313" key="6">
    <source>
        <dbReference type="Proteomes" id="UP000502421"/>
    </source>
</evidence>
<name>A0AAE6ZBC6_9BACT</name>
<dbReference type="KEGG" id="coy:HF329_00120"/>
<evidence type="ECO:0000256" key="3">
    <source>
        <dbReference type="ARBA" id="ARBA00023163"/>
    </source>
</evidence>
<dbReference type="InterPro" id="IPR003313">
    <property type="entry name" value="AraC-bd"/>
</dbReference>
<dbReference type="InterPro" id="IPR037923">
    <property type="entry name" value="HTH-like"/>
</dbReference>
<dbReference type="GO" id="GO:0043565">
    <property type="term" value="F:sequence-specific DNA binding"/>
    <property type="evidence" value="ECO:0007669"/>
    <property type="project" value="InterPro"/>
</dbReference>
<evidence type="ECO:0000313" key="5">
    <source>
        <dbReference type="EMBL" id="QJB29796.1"/>
    </source>
</evidence>
<dbReference type="InterPro" id="IPR009057">
    <property type="entry name" value="Homeodomain-like_sf"/>
</dbReference>
<dbReference type="Pfam" id="PF12833">
    <property type="entry name" value="HTH_18"/>
    <property type="match status" value="1"/>
</dbReference>
<keyword evidence="3" id="KW-0804">Transcription</keyword>
<dbReference type="SUPFAM" id="SSF46689">
    <property type="entry name" value="Homeodomain-like"/>
    <property type="match status" value="2"/>
</dbReference>
<dbReference type="InterPro" id="IPR018060">
    <property type="entry name" value="HTH_AraC"/>
</dbReference>
<dbReference type="SMART" id="SM00342">
    <property type="entry name" value="HTH_ARAC"/>
    <property type="match status" value="1"/>
</dbReference>
<reference evidence="6" key="1">
    <citation type="submission" date="2020-04" db="EMBL/GenBank/DDBJ databases">
        <authorList>
            <person name="Kittiwongwattana C."/>
        </authorList>
    </citation>
    <scope>NUCLEOTIDE SEQUENCE [LARGE SCALE GENOMIC DNA]</scope>
    <source>
        <strain evidence="6">1310</strain>
    </source>
</reference>
<evidence type="ECO:0000256" key="2">
    <source>
        <dbReference type="ARBA" id="ARBA00023125"/>
    </source>
</evidence>
<keyword evidence="2" id="KW-0238">DNA-binding</keyword>
<sequence>MAKENIHQPFEIVEMITDRCPLDEHGHNFFELIYIVRGSGRQFINNNGFSYSKGHLFLVTPEDKHLLEVEEETHFFFLRFNRIYLQNQETALLYSKEWTRRMEFILEHASHRPGCIVYHEPDKQLVPAIVAGLIQEQAGKPLYHNEVVRQLVNTLITVVARNIAMKLPAQVGDHTATPVLDIIGYIQEHIYSPQALRAAVIARHFHISLSYLGRYFKKHTGENLQDYITHYKLKLVETRLKHSDLRINEIAAELSFTDESHLTRLFRKHRGMNPSAFRRQFVLNCDQLAIGKG</sequence>
<protein>
    <submittedName>
        <fullName evidence="5">Helix-turn-helix domain-containing protein</fullName>
    </submittedName>
</protein>
<dbReference type="PANTHER" id="PTHR43280:SF2">
    <property type="entry name" value="HTH-TYPE TRANSCRIPTIONAL REGULATOR EXSA"/>
    <property type="match status" value="1"/>
</dbReference>
<dbReference type="GO" id="GO:0003700">
    <property type="term" value="F:DNA-binding transcription factor activity"/>
    <property type="evidence" value="ECO:0007669"/>
    <property type="project" value="InterPro"/>
</dbReference>
<dbReference type="AlphaFoldDB" id="A0AAE6ZBC6"/>
<dbReference type="Proteomes" id="UP000502421">
    <property type="component" value="Chromosome"/>
</dbReference>
<evidence type="ECO:0000259" key="4">
    <source>
        <dbReference type="PROSITE" id="PS01124"/>
    </source>
</evidence>
<dbReference type="InterPro" id="IPR014710">
    <property type="entry name" value="RmlC-like_jellyroll"/>
</dbReference>
<proteinExistence type="predicted"/>
<evidence type="ECO:0000256" key="1">
    <source>
        <dbReference type="ARBA" id="ARBA00023015"/>
    </source>
</evidence>
<dbReference type="SUPFAM" id="SSF51215">
    <property type="entry name" value="Regulatory protein AraC"/>
    <property type="match status" value="1"/>
</dbReference>
<dbReference type="PANTHER" id="PTHR43280">
    <property type="entry name" value="ARAC-FAMILY TRANSCRIPTIONAL REGULATOR"/>
    <property type="match status" value="1"/>
</dbReference>
<dbReference type="EMBL" id="CP051205">
    <property type="protein sequence ID" value="QJB29796.1"/>
    <property type="molecule type" value="Genomic_DNA"/>
</dbReference>
<keyword evidence="1" id="KW-0805">Transcription regulation</keyword>
<dbReference type="Pfam" id="PF02311">
    <property type="entry name" value="AraC_binding"/>
    <property type="match status" value="1"/>
</dbReference>
<dbReference type="Gene3D" id="1.10.10.60">
    <property type="entry name" value="Homeodomain-like"/>
    <property type="match status" value="2"/>
</dbReference>
<feature type="domain" description="HTH araC/xylS-type" evidence="4">
    <location>
        <begin position="180"/>
        <end position="280"/>
    </location>
</feature>
<dbReference type="Gene3D" id="2.60.120.10">
    <property type="entry name" value="Jelly Rolls"/>
    <property type="match status" value="1"/>
</dbReference>
<accession>A0AAE6ZBC6</accession>